<sequence>MTRTKIPARYGKAARLKKGESIKVINDSGTQVVDTWAFNAEDMSELMSMEHTRAGILRLIPQAGDKLLTNKRRPILTVMEDTCGVHDLLIAACDIYRYQVLGVKEYHRSCTENLHEGLSELGLVPPEVPSPFNLWMNIPWTQDPKPCGSLGVIPPVSKPGDYIVLRAEMDCIVAFSACPQDVIPVNGVAGTGADAGKFKGEIHDCHFEIMASA</sequence>
<comment type="caution">
    <text evidence="2">The sequence shown here is derived from an EMBL/GenBank/DDBJ whole genome shotgun (WGS) entry which is preliminary data.</text>
</comment>
<organism evidence="2 3">
    <name type="scientific">Coccomyxa viridis</name>
    <dbReference type="NCBI Taxonomy" id="1274662"/>
    <lineage>
        <taxon>Eukaryota</taxon>
        <taxon>Viridiplantae</taxon>
        <taxon>Chlorophyta</taxon>
        <taxon>core chlorophytes</taxon>
        <taxon>Trebouxiophyceae</taxon>
        <taxon>Trebouxiophyceae incertae sedis</taxon>
        <taxon>Coccomyxaceae</taxon>
        <taxon>Coccomyxa</taxon>
    </lineage>
</organism>
<reference evidence="2 3" key="1">
    <citation type="submission" date="2024-06" db="EMBL/GenBank/DDBJ databases">
        <authorList>
            <person name="Kraege A."/>
            <person name="Thomma B."/>
        </authorList>
    </citation>
    <scope>NUCLEOTIDE SEQUENCE [LARGE SCALE GENOMIC DNA]</scope>
</reference>
<evidence type="ECO:0000259" key="1">
    <source>
        <dbReference type="Pfam" id="PF09347"/>
    </source>
</evidence>
<evidence type="ECO:0000313" key="2">
    <source>
        <dbReference type="EMBL" id="CAL5219271.1"/>
    </source>
</evidence>
<dbReference type="PANTHER" id="PTHR31527">
    <property type="entry name" value="RE64534P"/>
    <property type="match status" value="1"/>
</dbReference>
<protein>
    <submittedName>
        <fullName evidence="2">G1071 protein</fullName>
    </submittedName>
</protein>
<dbReference type="InterPro" id="IPR018959">
    <property type="entry name" value="DUF1989"/>
</dbReference>
<dbReference type="Pfam" id="PF09347">
    <property type="entry name" value="DUF1989"/>
    <property type="match status" value="1"/>
</dbReference>
<dbReference type="EMBL" id="CAXHTA020000002">
    <property type="protein sequence ID" value="CAL5219271.1"/>
    <property type="molecule type" value="Genomic_DNA"/>
</dbReference>
<proteinExistence type="predicted"/>
<name>A0ABP1FHB1_9CHLO</name>
<accession>A0ABP1FHB1</accession>
<dbReference type="Proteomes" id="UP001497392">
    <property type="component" value="Unassembled WGS sequence"/>
</dbReference>
<gene>
    <name evidence="2" type="primary">g1071</name>
    <name evidence="2" type="ORF">VP750_LOCUS930</name>
</gene>
<feature type="domain" description="DUF1989" evidence="1">
    <location>
        <begin position="5"/>
        <end position="172"/>
    </location>
</feature>
<dbReference type="PANTHER" id="PTHR31527:SF0">
    <property type="entry name" value="RE64534P"/>
    <property type="match status" value="1"/>
</dbReference>
<evidence type="ECO:0000313" key="3">
    <source>
        <dbReference type="Proteomes" id="UP001497392"/>
    </source>
</evidence>
<keyword evidence="3" id="KW-1185">Reference proteome</keyword>